<name>A0A061GGH0_THECC</name>
<gene>
    <name evidence="1" type="ORF">TCM_030426</name>
</gene>
<accession>A0A061GGH0</accession>
<keyword evidence="2" id="KW-1185">Reference proteome</keyword>
<reference evidence="1 2" key="1">
    <citation type="journal article" date="2013" name="Genome Biol.">
        <title>The genome sequence of the most widely cultivated cacao type and its use to identify candidate genes regulating pod color.</title>
        <authorList>
            <person name="Motamayor J.C."/>
            <person name="Mockaitis K."/>
            <person name="Schmutz J."/>
            <person name="Haiminen N."/>
            <person name="Iii D.L."/>
            <person name="Cornejo O."/>
            <person name="Findley S.D."/>
            <person name="Zheng P."/>
            <person name="Utro F."/>
            <person name="Royaert S."/>
            <person name="Saski C."/>
            <person name="Jenkins J."/>
            <person name="Podicheti R."/>
            <person name="Zhao M."/>
            <person name="Scheffler B.E."/>
            <person name="Stack J.C."/>
            <person name="Feltus F.A."/>
            <person name="Mustiga G.M."/>
            <person name="Amores F."/>
            <person name="Phillips W."/>
            <person name="Marelli J.P."/>
            <person name="May G.D."/>
            <person name="Shapiro H."/>
            <person name="Ma J."/>
            <person name="Bustamante C.D."/>
            <person name="Schnell R.J."/>
            <person name="Main D."/>
            <person name="Gilbert D."/>
            <person name="Parida L."/>
            <person name="Kuhn D.N."/>
        </authorList>
    </citation>
    <scope>NUCLEOTIDE SEQUENCE [LARGE SCALE GENOMIC DNA]</scope>
    <source>
        <strain evidence="2">cv. Matina 1-6</strain>
    </source>
</reference>
<evidence type="ECO:0000313" key="1">
    <source>
        <dbReference type="EMBL" id="EOY28975.1"/>
    </source>
</evidence>
<organism evidence="1 2">
    <name type="scientific">Theobroma cacao</name>
    <name type="common">Cacao</name>
    <name type="synonym">Cocoa</name>
    <dbReference type="NCBI Taxonomy" id="3641"/>
    <lineage>
        <taxon>Eukaryota</taxon>
        <taxon>Viridiplantae</taxon>
        <taxon>Streptophyta</taxon>
        <taxon>Embryophyta</taxon>
        <taxon>Tracheophyta</taxon>
        <taxon>Spermatophyta</taxon>
        <taxon>Magnoliopsida</taxon>
        <taxon>eudicotyledons</taxon>
        <taxon>Gunneridae</taxon>
        <taxon>Pentapetalae</taxon>
        <taxon>rosids</taxon>
        <taxon>malvids</taxon>
        <taxon>Malvales</taxon>
        <taxon>Malvaceae</taxon>
        <taxon>Byttnerioideae</taxon>
        <taxon>Theobroma</taxon>
    </lineage>
</organism>
<dbReference type="Gramene" id="EOY28975">
    <property type="protein sequence ID" value="EOY28975"/>
    <property type="gene ID" value="TCM_030426"/>
</dbReference>
<dbReference type="Proteomes" id="UP000026915">
    <property type="component" value="Chromosome 6"/>
</dbReference>
<dbReference type="InParanoid" id="A0A061GGH0"/>
<sequence>MWHREGPCEKSKVGAKAAQVMGGSAGIVAIVAASLVKGVAALPVADATACLGLVVGTATGTVKVAAALLATADLAVGATTGRVKGAAAHPVAGATAGLVKGAAALLAAAATAGLVVDTVAGLVKGAAALLAAAATAGRASGAVTFPALVTVDVLAVGAQAVL</sequence>
<dbReference type="EMBL" id="CM001884">
    <property type="protein sequence ID" value="EOY28975.1"/>
    <property type="molecule type" value="Genomic_DNA"/>
</dbReference>
<dbReference type="HOGENOM" id="CLU_1638393_0_0_1"/>
<evidence type="ECO:0000313" key="2">
    <source>
        <dbReference type="Proteomes" id="UP000026915"/>
    </source>
</evidence>
<dbReference type="AlphaFoldDB" id="A0A061GGH0"/>
<proteinExistence type="predicted"/>
<protein>
    <submittedName>
        <fullName evidence="1">Uncharacterized protein</fullName>
    </submittedName>
</protein>